<reference evidence="4" key="1">
    <citation type="submission" date="2012-11" db="EMBL/GenBank/DDBJ databases">
        <authorList>
            <person name="Lucero-Rivera Y.E."/>
            <person name="Tovar-Ramirez D."/>
        </authorList>
    </citation>
    <scope>NUCLEOTIDE SEQUENCE [LARGE SCALE GENOMIC DNA]</scope>
    <source>
        <strain evidence="4">Araruama</strain>
    </source>
</reference>
<name>A0A1V1P9X5_9BACT</name>
<protein>
    <submittedName>
        <fullName evidence="3">Uncharacterized protein</fullName>
    </submittedName>
</protein>
<dbReference type="AlphaFoldDB" id="A0A1V1P9X5"/>
<keyword evidence="1" id="KW-0175">Coiled coil</keyword>
<evidence type="ECO:0000256" key="1">
    <source>
        <dbReference type="SAM" id="Coils"/>
    </source>
</evidence>
<gene>
    <name evidence="3" type="ORF">OMM_02299</name>
</gene>
<keyword evidence="2" id="KW-0732">Signal</keyword>
<evidence type="ECO:0000313" key="3">
    <source>
        <dbReference type="EMBL" id="ETR71687.1"/>
    </source>
</evidence>
<organism evidence="3 4">
    <name type="scientific">Candidatus Magnetoglobus multicellularis str. Araruama</name>
    <dbReference type="NCBI Taxonomy" id="890399"/>
    <lineage>
        <taxon>Bacteria</taxon>
        <taxon>Pseudomonadati</taxon>
        <taxon>Thermodesulfobacteriota</taxon>
        <taxon>Desulfobacteria</taxon>
        <taxon>Desulfobacterales</taxon>
        <taxon>Desulfobacteraceae</taxon>
        <taxon>Candidatus Magnetoglobus</taxon>
    </lineage>
</organism>
<evidence type="ECO:0000313" key="4">
    <source>
        <dbReference type="Proteomes" id="UP000189670"/>
    </source>
</evidence>
<accession>A0A1V1P9X5</accession>
<feature type="coiled-coil region" evidence="1">
    <location>
        <begin position="32"/>
        <end position="73"/>
    </location>
</feature>
<feature type="chain" id="PRO_5010726626" evidence="2">
    <location>
        <begin position="18"/>
        <end position="257"/>
    </location>
</feature>
<evidence type="ECO:0000256" key="2">
    <source>
        <dbReference type="SAM" id="SignalP"/>
    </source>
</evidence>
<sequence>MRYLFIIILICSSVADAGGLPTYDCIAMLQRLRAAVRQLRSYQLQLEQYRTNLEDIKRRAKNLDELRLNLKKKGGLTKKDLENADKLLTGVIDHHEKTERLYDDVLTLKKNTVNTIKTGVNKIVGNVRKKAENISKQALSDEIKKGRKSLSSMDGIDSNLKMLNEAATKAKGSLQINQVIAMTNQQIAGLIKILTTVISAQAETVQAEKVKKHAKNSEAKENSDRFFNSQKAVCNPKRKLTKIPYPNGYELKNPYEW</sequence>
<proteinExistence type="predicted"/>
<comment type="caution">
    <text evidence="3">The sequence shown here is derived from an EMBL/GenBank/DDBJ whole genome shotgun (WGS) entry which is preliminary data.</text>
</comment>
<feature type="signal peptide" evidence="2">
    <location>
        <begin position="1"/>
        <end position="17"/>
    </location>
</feature>
<dbReference type="Proteomes" id="UP000189670">
    <property type="component" value="Unassembled WGS sequence"/>
</dbReference>
<dbReference type="EMBL" id="ATBP01000235">
    <property type="protein sequence ID" value="ETR71687.1"/>
    <property type="molecule type" value="Genomic_DNA"/>
</dbReference>